<accession>A0AAV4ITS1</accession>
<evidence type="ECO:0000313" key="3">
    <source>
        <dbReference type="Proteomes" id="UP000762676"/>
    </source>
</evidence>
<dbReference type="AlphaFoldDB" id="A0AAV4ITS1"/>
<evidence type="ECO:0000256" key="1">
    <source>
        <dbReference type="SAM" id="MobiDB-lite"/>
    </source>
</evidence>
<comment type="caution">
    <text evidence="2">The sequence shown here is derived from an EMBL/GenBank/DDBJ whole genome shotgun (WGS) entry which is preliminary data.</text>
</comment>
<evidence type="ECO:0000313" key="2">
    <source>
        <dbReference type="EMBL" id="GFS13070.1"/>
    </source>
</evidence>
<dbReference type="EMBL" id="BMAT01009755">
    <property type="protein sequence ID" value="GFS13070.1"/>
    <property type="molecule type" value="Genomic_DNA"/>
</dbReference>
<proteinExistence type="predicted"/>
<gene>
    <name evidence="2" type="ORF">ElyMa_004874500</name>
</gene>
<dbReference type="Proteomes" id="UP000762676">
    <property type="component" value="Unassembled WGS sequence"/>
</dbReference>
<name>A0AAV4ITS1_9GAST</name>
<feature type="compositionally biased region" description="Polar residues" evidence="1">
    <location>
        <begin position="31"/>
        <end position="40"/>
    </location>
</feature>
<sequence length="114" mass="12507">MDELVFSEHYPEDGHGLSSLGHPTTGRRRSQTSTASITRTPQERHLSSSRVACLCVLQSASYSTHNCPQLSSRPLVSTPSQFVRDRDKGLIRKYLTGTVLHSFGSKGFSLGVLC</sequence>
<reference evidence="2 3" key="1">
    <citation type="journal article" date="2021" name="Elife">
        <title>Chloroplast acquisition without the gene transfer in kleptoplastic sea slugs, Plakobranchus ocellatus.</title>
        <authorList>
            <person name="Maeda T."/>
            <person name="Takahashi S."/>
            <person name="Yoshida T."/>
            <person name="Shimamura S."/>
            <person name="Takaki Y."/>
            <person name="Nagai Y."/>
            <person name="Toyoda A."/>
            <person name="Suzuki Y."/>
            <person name="Arimoto A."/>
            <person name="Ishii H."/>
            <person name="Satoh N."/>
            <person name="Nishiyama T."/>
            <person name="Hasebe M."/>
            <person name="Maruyama T."/>
            <person name="Minagawa J."/>
            <person name="Obokata J."/>
            <person name="Shigenobu S."/>
        </authorList>
    </citation>
    <scope>NUCLEOTIDE SEQUENCE [LARGE SCALE GENOMIC DNA]</scope>
</reference>
<feature type="region of interest" description="Disordered" evidence="1">
    <location>
        <begin position="11"/>
        <end position="45"/>
    </location>
</feature>
<keyword evidence="3" id="KW-1185">Reference proteome</keyword>
<protein>
    <submittedName>
        <fullName evidence="2">Uncharacterized protein</fullName>
    </submittedName>
</protein>
<organism evidence="2 3">
    <name type="scientific">Elysia marginata</name>
    <dbReference type="NCBI Taxonomy" id="1093978"/>
    <lineage>
        <taxon>Eukaryota</taxon>
        <taxon>Metazoa</taxon>
        <taxon>Spiralia</taxon>
        <taxon>Lophotrochozoa</taxon>
        <taxon>Mollusca</taxon>
        <taxon>Gastropoda</taxon>
        <taxon>Heterobranchia</taxon>
        <taxon>Euthyneura</taxon>
        <taxon>Panpulmonata</taxon>
        <taxon>Sacoglossa</taxon>
        <taxon>Placobranchoidea</taxon>
        <taxon>Plakobranchidae</taxon>
        <taxon>Elysia</taxon>
    </lineage>
</organism>